<dbReference type="Proteomes" id="UP000789570">
    <property type="component" value="Unassembled WGS sequence"/>
</dbReference>
<comment type="caution">
    <text evidence="2">The sequence shown here is derived from an EMBL/GenBank/DDBJ whole genome shotgun (WGS) entry which is preliminary data.</text>
</comment>
<evidence type="ECO:0000313" key="2">
    <source>
        <dbReference type="EMBL" id="CAG8479272.1"/>
    </source>
</evidence>
<feature type="compositionally biased region" description="Polar residues" evidence="1">
    <location>
        <begin position="27"/>
        <end position="37"/>
    </location>
</feature>
<accession>A0A9N8ZBV8</accession>
<feature type="region of interest" description="Disordered" evidence="1">
    <location>
        <begin position="1"/>
        <end position="37"/>
    </location>
</feature>
<evidence type="ECO:0000313" key="3">
    <source>
        <dbReference type="Proteomes" id="UP000789570"/>
    </source>
</evidence>
<feature type="compositionally biased region" description="Low complexity" evidence="1">
    <location>
        <begin position="16"/>
        <end position="26"/>
    </location>
</feature>
<protein>
    <submittedName>
        <fullName evidence="2">8589_t:CDS:1</fullName>
    </submittedName>
</protein>
<dbReference type="AlphaFoldDB" id="A0A9N8ZBV8"/>
<evidence type="ECO:0000256" key="1">
    <source>
        <dbReference type="SAM" id="MobiDB-lite"/>
    </source>
</evidence>
<organism evidence="2 3">
    <name type="scientific">Funneliformis caledonium</name>
    <dbReference type="NCBI Taxonomy" id="1117310"/>
    <lineage>
        <taxon>Eukaryota</taxon>
        <taxon>Fungi</taxon>
        <taxon>Fungi incertae sedis</taxon>
        <taxon>Mucoromycota</taxon>
        <taxon>Glomeromycotina</taxon>
        <taxon>Glomeromycetes</taxon>
        <taxon>Glomerales</taxon>
        <taxon>Glomeraceae</taxon>
        <taxon>Funneliformis</taxon>
    </lineage>
</organism>
<dbReference type="EMBL" id="CAJVPQ010000413">
    <property type="protein sequence ID" value="CAG8479272.1"/>
    <property type="molecule type" value="Genomic_DNA"/>
</dbReference>
<name>A0A9N8ZBV8_9GLOM</name>
<gene>
    <name evidence="2" type="ORF">FCALED_LOCUS2625</name>
</gene>
<keyword evidence="3" id="KW-1185">Reference proteome</keyword>
<sequence length="75" mass="8280">MSENERIPSIPLTRDSSLSSLSSSSLDHNQPLLSNITSSSSDNLLQVKRIIVECNRELQDIQNALEDVETLNGIL</sequence>
<proteinExistence type="predicted"/>
<reference evidence="2" key="1">
    <citation type="submission" date="2021-06" db="EMBL/GenBank/DDBJ databases">
        <authorList>
            <person name="Kallberg Y."/>
            <person name="Tangrot J."/>
            <person name="Rosling A."/>
        </authorList>
    </citation>
    <scope>NUCLEOTIDE SEQUENCE</scope>
    <source>
        <strain evidence="2">UK204</strain>
    </source>
</reference>